<dbReference type="InterPro" id="IPR000923">
    <property type="entry name" value="BlueCu_1"/>
</dbReference>
<dbReference type="NCBIfam" id="TIGR03102">
    <property type="entry name" value="halo_cynanin"/>
    <property type="match status" value="2"/>
</dbReference>
<dbReference type="SUPFAM" id="SSF49503">
    <property type="entry name" value="Cupredoxins"/>
    <property type="match status" value="2"/>
</dbReference>
<comment type="subcellular location">
    <subcellularLocation>
        <location evidence="1">Membrane</location>
    </subcellularLocation>
    <subcellularLocation>
        <location evidence="2">Periplasm</location>
    </subcellularLocation>
</comment>
<gene>
    <name evidence="13" type="ORF">ACFO0N_12280</name>
</gene>
<organism evidence="13 14">
    <name type="scientific">Halobium salinum</name>
    <dbReference type="NCBI Taxonomy" id="1364940"/>
    <lineage>
        <taxon>Archaea</taxon>
        <taxon>Methanobacteriati</taxon>
        <taxon>Methanobacteriota</taxon>
        <taxon>Stenosarchaea group</taxon>
        <taxon>Halobacteria</taxon>
        <taxon>Halobacteriales</taxon>
        <taxon>Haloferacaceae</taxon>
        <taxon>Halobium</taxon>
    </lineage>
</organism>
<dbReference type="InterPro" id="IPR008972">
    <property type="entry name" value="Cupredoxin"/>
</dbReference>
<evidence type="ECO:0000256" key="7">
    <source>
        <dbReference type="ARBA" id="ARBA00023008"/>
    </source>
</evidence>
<accession>A0ABD5PCV6</accession>
<dbReference type="GO" id="GO:0046872">
    <property type="term" value="F:metal ion binding"/>
    <property type="evidence" value="ECO:0007669"/>
    <property type="project" value="UniProtKB-KW"/>
</dbReference>
<reference evidence="13 14" key="1">
    <citation type="journal article" date="2019" name="Int. J. Syst. Evol. Microbiol.">
        <title>The Global Catalogue of Microorganisms (GCM) 10K type strain sequencing project: providing services to taxonomists for standard genome sequencing and annotation.</title>
        <authorList>
            <consortium name="The Broad Institute Genomics Platform"/>
            <consortium name="The Broad Institute Genome Sequencing Center for Infectious Disease"/>
            <person name="Wu L."/>
            <person name="Ma J."/>
        </authorList>
    </citation>
    <scope>NUCLEOTIDE SEQUENCE [LARGE SCALE GENOMIC DNA]</scope>
    <source>
        <strain evidence="13 14">CGMCC 1.12553</strain>
    </source>
</reference>
<evidence type="ECO:0000256" key="2">
    <source>
        <dbReference type="ARBA" id="ARBA00004418"/>
    </source>
</evidence>
<feature type="region of interest" description="Disordered" evidence="10">
    <location>
        <begin position="330"/>
        <end position="356"/>
    </location>
</feature>
<feature type="domain" description="Blue (type 1) copper" evidence="12">
    <location>
        <begin position="72"/>
        <end position="157"/>
    </location>
</feature>
<evidence type="ECO:0000256" key="6">
    <source>
        <dbReference type="ARBA" id="ARBA00022982"/>
    </source>
</evidence>
<evidence type="ECO:0000256" key="9">
    <source>
        <dbReference type="PIRSR" id="PIRSR602386-1"/>
    </source>
</evidence>
<dbReference type="Gene3D" id="2.60.40.420">
    <property type="entry name" value="Cupredoxins - blue copper proteins"/>
    <property type="match status" value="2"/>
</dbReference>
<feature type="binding site" evidence="9">
    <location>
        <position position="282"/>
    </location>
    <ligand>
        <name>Cu cation</name>
        <dbReference type="ChEBI" id="CHEBI:23378"/>
    </ligand>
</feature>
<dbReference type="PANTHER" id="PTHR34192:SF10">
    <property type="entry name" value="PLASTOCYANIN MAJOR ISOFORM, CHLOROPLASTIC-RELATED"/>
    <property type="match status" value="1"/>
</dbReference>
<feature type="compositionally biased region" description="Basic and acidic residues" evidence="10">
    <location>
        <begin position="330"/>
        <end position="344"/>
    </location>
</feature>
<dbReference type="RefSeq" id="WP_267623471.1">
    <property type="nucleotide sequence ID" value="NZ_JAODIW010000008.1"/>
</dbReference>
<feature type="binding site" evidence="9">
    <location>
        <position position="274"/>
    </location>
    <ligand>
        <name>Cu cation</name>
        <dbReference type="ChEBI" id="CHEBI:23378"/>
    </ligand>
</feature>
<dbReference type="InterPro" id="IPR017533">
    <property type="entry name" value="Halocyanin"/>
</dbReference>
<comment type="caution">
    <text evidence="13">The sequence shown here is derived from an EMBL/GenBank/DDBJ whole genome shotgun (WGS) entry which is preliminary data.</text>
</comment>
<evidence type="ECO:0000256" key="4">
    <source>
        <dbReference type="ARBA" id="ARBA00022723"/>
    </source>
</evidence>
<dbReference type="EMBL" id="JBHSDS010000006">
    <property type="protein sequence ID" value="MFC4358719.1"/>
    <property type="molecule type" value="Genomic_DNA"/>
</dbReference>
<name>A0ABD5PCV6_9EURY</name>
<keyword evidence="11" id="KW-0812">Transmembrane</keyword>
<dbReference type="InterPro" id="IPR006311">
    <property type="entry name" value="TAT_signal"/>
</dbReference>
<dbReference type="InterPro" id="IPR028871">
    <property type="entry name" value="BlueCu_1_BS"/>
</dbReference>
<feature type="binding site" evidence="9">
    <location>
        <position position="277"/>
    </location>
    <ligand>
        <name>Cu cation</name>
        <dbReference type="ChEBI" id="CHEBI:23378"/>
    </ligand>
</feature>
<evidence type="ECO:0000256" key="3">
    <source>
        <dbReference type="ARBA" id="ARBA00022448"/>
    </source>
</evidence>
<evidence type="ECO:0000256" key="5">
    <source>
        <dbReference type="ARBA" id="ARBA00022764"/>
    </source>
</evidence>
<sequence>MSTNYTRRDALRLGAGAATASLALGASASTAAAQTDGASDSGGSGGPAGWLDGVDNFDGVVDERGKSEVTVEVGTAGNGGDFGFGPAAVRVDPGTTVVWEWTGNGGSHNVVAEDGSFESELVGDAGYTFERTFDAPGFAAYYCMPHRAMGMKGAVLVGDTELPGAGDVADSGPAAPTFDGWLDGVDNYDGVADERGESEVTVRVGAAGNGGAFAFDPPAVQVDPGTTVRWEWTGDGGSHNVVAEDGSFESDLLGDAGTTFERTFDAAGVTKYACAPHVSLGMKGVVVVGDAVGAGGSGALGTDDYLMLGVGAVALSPLAVALGLLFHGEDRDPIRGRNRGRGESDSDGGLPADQRA</sequence>
<keyword evidence="3" id="KW-0813">Transport</keyword>
<feature type="domain" description="Blue (type 1) copper" evidence="12">
    <location>
        <begin position="206"/>
        <end position="288"/>
    </location>
</feature>
<dbReference type="PANTHER" id="PTHR34192">
    <property type="entry name" value="PLASTOCYANIN MAJOR ISOFORM, CHLOROPLASTIC-RELATED"/>
    <property type="match status" value="1"/>
</dbReference>
<keyword evidence="14" id="KW-1185">Reference proteome</keyword>
<protein>
    <submittedName>
        <fullName evidence="13">Halocyanin domain-containing protein</fullName>
    </submittedName>
</protein>
<evidence type="ECO:0000313" key="14">
    <source>
        <dbReference type="Proteomes" id="UP001595921"/>
    </source>
</evidence>
<keyword evidence="6" id="KW-0249">Electron transport</keyword>
<evidence type="ECO:0000256" key="11">
    <source>
        <dbReference type="SAM" id="Phobius"/>
    </source>
</evidence>
<dbReference type="GO" id="GO:0042597">
    <property type="term" value="C:periplasmic space"/>
    <property type="evidence" value="ECO:0007669"/>
    <property type="project" value="UniProtKB-SubCell"/>
</dbReference>
<dbReference type="PROSITE" id="PS00196">
    <property type="entry name" value="COPPER_BLUE"/>
    <property type="match status" value="1"/>
</dbReference>
<keyword evidence="5" id="KW-0574">Periplasm</keyword>
<evidence type="ECO:0000256" key="10">
    <source>
        <dbReference type="SAM" id="MobiDB-lite"/>
    </source>
</evidence>
<keyword evidence="11" id="KW-1133">Transmembrane helix</keyword>
<evidence type="ECO:0000259" key="12">
    <source>
        <dbReference type="Pfam" id="PF00127"/>
    </source>
</evidence>
<feature type="transmembrane region" description="Helical" evidence="11">
    <location>
        <begin position="305"/>
        <end position="327"/>
    </location>
</feature>
<evidence type="ECO:0000313" key="13">
    <source>
        <dbReference type="EMBL" id="MFC4358719.1"/>
    </source>
</evidence>
<proteinExistence type="predicted"/>
<dbReference type="CDD" id="cd04220">
    <property type="entry name" value="Halocyanin"/>
    <property type="match status" value="1"/>
</dbReference>
<comment type="cofactor">
    <cofactor evidence="9">
        <name>Cu cation</name>
        <dbReference type="ChEBI" id="CHEBI:23378"/>
    </cofactor>
    <text evidence="9">Binds 1 copper ion per subunit.</text>
</comment>
<dbReference type="GO" id="GO:0016020">
    <property type="term" value="C:membrane"/>
    <property type="evidence" value="ECO:0007669"/>
    <property type="project" value="UniProtKB-SubCell"/>
</dbReference>
<keyword evidence="8 11" id="KW-0472">Membrane</keyword>
<dbReference type="InterPro" id="IPR002386">
    <property type="entry name" value="Amicyanin/Pseudoazurin"/>
</dbReference>
<evidence type="ECO:0000256" key="8">
    <source>
        <dbReference type="ARBA" id="ARBA00023136"/>
    </source>
</evidence>
<keyword evidence="4 9" id="KW-0479">Metal-binding</keyword>
<dbReference type="Pfam" id="PF00127">
    <property type="entry name" value="Copper-bind"/>
    <property type="match status" value="2"/>
</dbReference>
<evidence type="ECO:0000256" key="1">
    <source>
        <dbReference type="ARBA" id="ARBA00004370"/>
    </source>
</evidence>
<dbReference type="PROSITE" id="PS51318">
    <property type="entry name" value="TAT"/>
    <property type="match status" value="1"/>
</dbReference>
<dbReference type="AlphaFoldDB" id="A0ABD5PCV6"/>
<dbReference type="Proteomes" id="UP001595921">
    <property type="component" value="Unassembled WGS sequence"/>
</dbReference>
<feature type="binding site" evidence="9">
    <location>
        <position position="239"/>
    </location>
    <ligand>
        <name>Cu cation</name>
        <dbReference type="ChEBI" id="CHEBI:23378"/>
    </ligand>
</feature>
<keyword evidence="7 9" id="KW-0186">Copper</keyword>
<dbReference type="PRINTS" id="PR00155">
    <property type="entry name" value="AMICYANIN"/>
</dbReference>